<dbReference type="EnsemblMetazoa" id="G30909.1">
    <property type="protein sequence ID" value="G30909.1:cds"/>
    <property type="gene ID" value="G30909"/>
</dbReference>
<dbReference type="Pfam" id="PF08685">
    <property type="entry name" value="GON"/>
    <property type="match status" value="1"/>
</dbReference>
<protein>
    <recommendedName>
        <fullName evidence="2">GON domain-containing protein</fullName>
    </recommendedName>
</protein>
<dbReference type="GO" id="GO:0008270">
    <property type="term" value="F:zinc ion binding"/>
    <property type="evidence" value="ECO:0007669"/>
    <property type="project" value="InterPro"/>
</dbReference>
<evidence type="ECO:0000313" key="4">
    <source>
        <dbReference type="Proteomes" id="UP000005408"/>
    </source>
</evidence>
<feature type="domain" description="GON" evidence="2">
    <location>
        <begin position="44"/>
        <end position="261"/>
    </location>
</feature>
<dbReference type="PROSITE" id="PS51046">
    <property type="entry name" value="GON"/>
    <property type="match status" value="1"/>
</dbReference>
<sequence length="276" mass="31081">MAIWSGHFPLRSYCASKCTQEPDCVSLLYNMANGSCDLFNVIYDSDNGGDIDYYWVLEDRGTRWVPESCFTVANCSGITTDGEYWVYPTVTNRKRTKIYCHNLPTEPSHFISLPKTCVFTHHDRTNWIIWMRECQSSITPPLKQAEFLKVKIQIENMIVNETDYTFISTGSSKRKFGKIKDCNGRHFINPCPHFSKATIDTSGTGLIIDPRIEFGRLPGSTHTAVQDFERSALGDQISFTCAGWCGSCGPISGPIRFQHSTEFISAADAEAIICHK</sequence>
<reference evidence="3" key="1">
    <citation type="submission" date="2022-08" db="UniProtKB">
        <authorList>
            <consortium name="EnsemblMetazoa"/>
        </authorList>
    </citation>
    <scope>IDENTIFICATION</scope>
    <source>
        <strain evidence="3">05x7-T-G4-1.051#20</strain>
    </source>
</reference>
<evidence type="ECO:0000256" key="1">
    <source>
        <dbReference type="ARBA" id="ARBA00022723"/>
    </source>
</evidence>
<dbReference type="Proteomes" id="UP000005408">
    <property type="component" value="Unassembled WGS sequence"/>
</dbReference>
<evidence type="ECO:0000313" key="3">
    <source>
        <dbReference type="EnsemblMetazoa" id="G30909.1:cds"/>
    </source>
</evidence>
<dbReference type="GO" id="GO:0004222">
    <property type="term" value="F:metalloendopeptidase activity"/>
    <property type="evidence" value="ECO:0007669"/>
    <property type="project" value="InterPro"/>
</dbReference>
<evidence type="ECO:0000259" key="2">
    <source>
        <dbReference type="PROSITE" id="PS51046"/>
    </source>
</evidence>
<keyword evidence="1" id="KW-0479">Metal-binding</keyword>
<keyword evidence="4" id="KW-1185">Reference proteome</keyword>
<name>A0A8W8M2R4_MAGGI</name>
<accession>A0A8W8M2R4</accession>
<dbReference type="AlphaFoldDB" id="A0A8W8M2R4"/>
<organism evidence="3 4">
    <name type="scientific">Magallana gigas</name>
    <name type="common">Pacific oyster</name>
    <name type="synonym">Crassostrea gigas</name>
    <dbReference type="NCBI Taxonomy" id="29159"/>
    <lineage>
        <taxon>Eukaryota</taxon>
        <taxon>Metazoa</taxon>
        <taxon>Spiralia</taxon>
        <taxon>Lophotrochozoa</taxon>
        <taxon>Mollusca</taxon>
        <taxon>Bivalvia</taxon>
        <taxon>Autobranchia</taxon>
        <taxon>Pteriomorphia</taxon>
        <taxon>Ostreida</taxon>
        <taxon>Ostreoidea</taxon>
        <taxon>Ostreidae</taxon>
        <taxon>Magallana</taxon>
    </lineage>
</organism>
<dbReference type="InterPro" id="IPR012314">
    <property type="entry name" value="Pept_M12B_GON-ADAMTSs"/>
</dbReference>
<proteinExistence type="predicted"/>